<dbReference type="InterPro" id="IPR011051">
    <property type="entry name" value="RmlC_Cupin_sf"/>
</dbReference>
<evidence type="ECO:0000313" key="3">
    <source>
        <dbReference type="Proteomes" id="UP000254266"/>
    </source>
</evidence>
<sequence>MKYSFCKNLSFSLLSMSLLLPYSALAINTSLIVNLPAEKLNWKVTPEGAAFAALEGDRFKGPYMAMVKLPAGITSPMHVKSANMYGMVISGTFSHIAKDAKLSSEIQLPAGSYYMIPANLPHISKCISKVECVSFLYQDGKFDFITELKQ</sequence>
<dbReference type="Pfam" id="PF14499">
    <property type="entry name" value="DUF4437"/>
    <property type="match status" value="1"/>
</dbReference>
<evidence type="ECO:0008006" key="4">
    <source>
        <dbReference type="Google" id="ProtNLM"/>
    </source>
</evidence>
<protein>
    <recommendedName>
        <fullName evidence="4">Cupin</fullName>
    </recommendedName>
</protein>
<keyword evidence="1" id="KW-0732">Signal</keyword>
<feature type="signal peptide" evidence="1">
    <location>
        <begin position="1"/>
        <end position="26"/>
    </location>
</feature>
<dbReference type="InterPro" id="IPR028013">
    <property type="entry name" value="DUF4437"/>
</dbReference>
<organism evidence="2 3">
    <name type="scientific">endosymbiont of Galathealinum brachiosum</name>
    <dbReference type="NCBI Taxonomy" id="2200906"/>
    <lineage>
        <taxon>Bacteria</taxon>
        <taxon>Pseudomonadati</taxon>
        <taxon>Pseudomonadota</taxon>
        <taxon>Gammaproteobacteria</taxon>
        <taxon>sulfur-oxidizing symbionts</taxon>
    </lineage>
</organism>
<dbReference type="InterPro" id="IPR014710">
    <property type="entry name" value="RmlC-like_jellyroll"/>
</dbReference>
<dbReference type="SUPFAM" id="SSF51182">
    <property type="entry name" value="RmlC-like cupins"/>
    <property type="match status" value="1"/>
</dbReference>
<evidence type="ECO:0000256" key="1">
    <source>
        <dbReference type="SAM" id="SignalP"/>
    </source>
</evidence>
<dbReference type="Gene3D" id="2.60.120.10">
    <property type="entry name" value="Jelly Rolls"/>
    <property type="match status" value="1"/>
</dbReference>
<dbReference type="AlphaFoldDB" id="A0A370D6R5"/>
<comment type="caution">
    <text evidence="2">The sequence shown here is derived from an EMBL/GenBank/DDBJ whole genome shotgun (WGS) entry which is preliminary data.</text>
</comment>
<accession>A0A370D6R5</accession>
<name>A0A370D6R5_9GAMM</name>
<dbReference type="EMBL" id="QFXC01000014">
    <property type="protein sequence ID" value="RDH80711.1"/>
    <property type="molecule type" value="Genomic_DNA"/>
</dbReference>
<reference evidence="2 3" key="1">
    <citation type="journal article" date="2018" name="ISME J.">
        <title>Endosymbiont genomes yield clues of tubeworm success.</title>
        <authorList>
            <person name="Li Y."/>
            <person name="Liles M.R."/>
            <person name="Halanych K.M."/>
        </authorList>
    </citation>
    <scope>NUCLEOTIDE SEQUENCE [LARGE SCALE GENOMIC DNA]</scope>
    <source>
        <strain evidence="2">A1464</strain>
    </source>
</reference>
<gene>
    <name evidence="2" type="ORF">DIZ80_16930</name>
</gene>
<keyword evidence="3" id="KW-1185">Reference proteome</keyword>
<proteinExistence type="predicted"/>
<dbReference type="Proteomes" id="UP000254266">
    <property type="component" value="Unassembled WGS sequence"/>
</dbReference>
<evidence type="ECO:0000313" key="2">
    <source>
        <dbReference type="EMBL" id="RDH80711.1"/>
    </source>
</evidence>
<feature type="chain" id="PRO_5016596743" description="Cupin" evidence="1">
    <location>
        <begin position="27"/>
        <end position="150"/>
    </location>
</feature>